<dbReference type="EMBL" id="CP180600">
    <property type="protein sequence ID" value="XOW92356.1"/>
    <property type="molecule type" value="Genomic_DNA"/>
</dbReference>
<reference evidence="1" key="1">
    <citation type="submission" date="2025-01" db="EMBL/GenBank/DDBJ databases">
        <authorList>
            <person name="Sun R."/>
            <person name="Lian X."/>
        </authorList>
    </citation>
    <scope>NUCLEOTIDE SEQUENCE</scope>
    <source>
        <strain evidence="1">PS2Canimalfeces12</strain>
    </source>
</reference>
<protein>
    <submittedName>
        <fullName evidence="1">DUF1983 domain-containing protein</fullName>
    </submittedName>
</protein>
<proteinExistence type="predicted"/>
<evidence type="ECO:0000313" key="1">
    <source>
        <dbReference type="EMBL" id="XOW92356.1"/>
    </source>
</evidence>
<accession>A0ACD5GCP0</accession>
<name>A0ACD5GCP0_ECOLX</name>
<evidence type="ECO:0000313" key="2">
    <source>
        <dbReference type="Proteomes" id="UP001481170"/>
    </source>
</evidence>
<dbReference type="Proteomes" id="UP001481170">
    <property type="component" value="Chromosome"/>
</dbReference>
<organism evidence="1 2">
    <name type="scientific">Escherichia coli</name>
    <dbReference type="NCBI Taxonomy" id="562"/>
    <lineage>
        <taxon>Bacteria</taxon>
        <taxon>Pseudomonadati</taxon>
        <taxon>Pseudomonadota</taxon>
        <taxon>Gammaproteobacteria</taxon>
        <taxon>Enterobacterales</taxon>
        <taxon>Enterobacteriaceae</taxon>
        <taxon>Escherichia</taxon>
    </lineage>
</organism>
<sequence length="424" mass="45424">MSKKPWRAGKDLSAVVENMEIGTGQRGDGRHAFVTREELVGLKLARRRTQGGAGTSYALNPGVDIDSTVMAVDFPTKPLNFKATGGFGSVLLEWDVANYRGHSLTEIWRGTEDDLADAVLVATTPGQVYGDPVDPGWSGFYWIRFVNAAGVKGPWNAEKGTQAQTQIGVKAIIDQIRDEAAKSPVVSELRKEIKNAQGQAVKDAAIKTTEVVGTLREETTRTIGGIETRISTLDSSTSESLNEVDKRITKLDKEGGEAFLAMWSKKAGVDGITAGIGIVAGKDSEGRPVSQVAISASQLFVFDPNNPDNTAYPFAVSGGKVVIPKAMIYDAVIETLVSRKVVADEVKAGVSITSPVIRSAVIQNGNFQVDSQGNLNIGGLFSVTSQGQLTIRYSNQNVGLVIRNDKIEVYDQNGRLAVRIGRLS</sequence>
<gene>
    <name evidence="1" type="ORF">ABTZ31_000070</name>
</gene>